<dbReference type="GO" id="GO:0016020">
    <property type="term" value="C:membrane"/>
    <property type="evidence" value="ECO:0007669"/>
    <property type="project" value="InterPro"/>
</dbReference>
<keyword evidence="4" id="KW-0653">Protein transport</keyword>
<reference evidence="11 12" key="1">
    <citation type="submission" date="2024-02" db="EMBL/GenBank/DDBJ databases">
        <title>de novo genome assembly of Solanum bulbocastanum strain 11H21.</title>
        <authorList>
            <person name="Hosaka A.J."/>
        </authorList>
    </citation>
    <scope>NUCLEOTIDE SEQUENCE [LARGE SCALE GENOMIC DNA]</scope>
    <source>
        <tissue evidence="11">Young leaves</tissue>
    </source>
</reference>
<comment type="caution">
    <text evidence="11">The sequence shown here is derived from an EMBL/GenBank/DDBJ whole genome shotgun (WGS) entry which is preliminary data.</text>
</comment>
<keyword evidence="6" id="KW-0333">Golgi apparatus</keyword>
<dbReference type="CDD" id="cd10537">
    <property type="entry name" value="SET_SETD9"/>
    <property type="match status" value="1"/>
</dbReference>
<feature type="region of interest" description="Disordered" evidence="9">
    <location>
        <begin position="496"/>
        <end position="520"/>
    </location>
</feature>
<comment type="subcellular location">
    <subcellularLocation>
        <location evidence="8">Golgi apparatus</location>
        <location evidence="8">trans-Golgi network membrane</location>
        <topology evidence="8">Single-pass type IV membrane protein</topology>
    </subcellularLocation>
</comment>
<evidence type="ECO:0000256" key="1">
    <source>
        <dbReference type="ARBA" id="ARBA00009063"/>
    </source>
</evidence>
<keyword evidence="5" id="KW-1133">Transmembrane helix</keyword>
<evidence type="ECO:0000256" key="7">
    <source>
        <dbReference type="ARBA" id="ARBA00023136"/>
    </source>
</evidence>
<feature type="domain" description="Syntaxin 6/10/61 N-terminal" evidence="10">
    <location>
        <begin position="11"/>
        <end position="103"/>
    </location>
</feature>
<evidence type="ECO:0000256" key="8">
    <source>
        <dbReference type="ARBA" id="ARBA00037801"/>
    </source>
</evidence>
<dbReference type="EMBL" id="JBANQN010000012">
    <property type="protein sequence ID" value="KAK6773131.1"/>
    <property type="molecule type" value="Genomic_DNA"/>
</dbReference>
<dbReference type="CDD" id="cd21442">
    <property type="entry name" value="SNARE_NTD_STX6-like"/>
    <property type="match status" value="1"/>
</dbReference>
<proteinExistence type="inferred from homology"/>
<name>A0AAN8STR9_SOLBU</name>
<gene>
    <name evidence="11" type="ORF">RDI58_028369</name>
</gene>
<evidence type="ECO:0000313" key="11">
    <source>
        <dbReference type="EMBL" id="KAK6773131.1"/>
    </source>
</evidence>
<dbReference type="InterPro" id="IPR015260">
    <property type="entry name" value="Syntaxin-6/10/61_N"/>
</dbReference>
<dbReference type="InterPro" id="IPR046341">
    <property type="entry name" value="SET_dom_sf"/>
</dbReference>
<keyword evidence="3" id="KW-0812">Transmembrane</keyword>
<comment type="similarity">
    <text evidence="1">Belongs to the syntaxin family.</text>
</comment>
<evidence type="ECO:0000313" key="12">
    <source>
        <dbReference type="Proteomes" id="UP001371456"/>
    </source>
</evidence>
<keyword evidence="12" id="KW-1185">Reference proteome</keyword>
<dbReference type="PANTHER" id="PTHR33524:SF1">
    <property type="entry name" value="SET DOMAIN-CONTAINING PROTEIN"/>
    <property type="match status" value="1"/>
</dbReference>
<evidence type="ECO:0000256" key="2">
    <source>
        <dbReference type="ARBA" id="ARBA00022448"/>
    </source>
</evidence>
<feature type="compositionally biased region" description="Low complexity" evidence="9">
    <location>
        <begin position="504"/>
        <end position="515"/>
    </location>
</feature>
<evidence type="ECO:0000256" key="6">
    <source>
        <dbReference type="ARBA" id="ARBA00023034"/>
    </source>
</evidence>
<dbReference type="Gene3D" id="2.170.270.10">
    <property type="entry name" value="SET domain"/>
    <property type="match status" value="1"/>
</dbReference>
<dbReference type="Pfam" id="PF09177">
    <property type="entry name" value="STX6_10_61_N"/>
    <property type="match status" value="1"/>
</dbReference>
<evidence type="ECO:0000256" key="3">
    <source>
        <dbReference type="ARBA" id="ARBA00022692"/>
    </source>
</evidence>
<accession>A0AAN8STR9</accession>
<dbReference type="GO" id="GO:0048193">
    <property type="term" value="P:Golgi vesicle transport"/>
    <property type="evidence" value="ECO:0007669"/>
    <property type="project" value="InterPro"/>
</dbReference>
<dbReference type="InterPro" id="IPR010989">
    <property type="entry name" value="SNARE"/>
</dbReference>
<dbReference type="InterPro" id="IPR040415">
    <property type="entry name" value="SETD9"/>
</dbReference>
<evidence type="ECO:0000256" key="9">
    <source>
        <dbReference type="SAM" id="MobiDB-lite"/>
    </source>
</evidence>
<dbReference type="GO" id="GO:0005794">
    <property type="term" value="C:Golgi apparatus"/>
    <property type="evidence" value="ECO:0007669"/>
    <property type="project" value="UniProtKB-SubCell"/>
</dbReference>
<dbReference type="GO" id="GO:0015031">
    <property type="term" value="P:protein transport"/>
    <property type="evidence" value="ECO:0007669"/>
    <property type="project" value="UniProtKB-KW"/>
</dbReference>
<evidence type="ECO:0000259" key="10">
    <source>
        <dbReference type="Pfam" id="PF09177"/>
    </source>
</evidence>
<sequence>MGSYFDRWEKDPFFSAAEEVQESADRMESTYRTWIHALKDTSGRWNSDELCRDLRTTLGTAKWQLEEFDRAVSSSYNNTSTDDAKERHGEFVIAMDNQIKKVEKSLNESAFSQGSQWVRLDERELDELAVFLSGPSTSSSFSDKSSVKVDEVEQKPALWEEDCKQRMPEYSKSSSNLVDGNQVDTKDEMYSGHRKTASACGDIGAWKIAVADDICGKQPAPPPRKIPSIQGLLNCVESATKLKWSKNGYRKLRFNSDDHQEADCTLPQSLPLTRGINTCCERSKRCLDCCDESYQKQLNGWYGAVQRQLQRSQYYLKYNRPVQMVSSVVLLIFFIGDFIGVPYLSDEPIFLQTKKSLQGSKDQQTTACQLYRIQADQIQRRKFQFKGLQASKQLTSSFMASLFQKFQEAVKVLAKSPTFAKDPRSLQFEADVNRLFLYTSYNRLGKDAVETDAEEIIDMAGKASLADQQKQVQENVHSQITSFCKYMDHILQPDLMVKDKPGTPSSENNSSPRRSGLSLAVGRNTPLKDHIAIPESMPLKRLEVSQSLKDLMGYTLEVKPSQIPHEDAGQGLFIHGEADVGTVLAFYPGVIYSPAYYRYIPGYPRVDAQNSYLITRYDGAVINAQPWGAGGESREIWDGSSLPEPKHIMQADGKGSERIWKMLSKPLDGTRLGGNHEVLERRNPLAFAHFANHPARDMVPNVMVCPYDFPLPEKHMRAYIPNISFGNGEEANMRRFGTFWFKSWKSGNNGLDVPVLKTLVLVATRAISNEEILLNYRLSNSKQRPPWYTPVDEEEDRRRWS</sequence>
<evidence type="ECO:0000256" key="4">
    <source>
        <dbReference type="ARBA" id="ARBA00022927"/>
    </source>
</evidence>
<organism evidence="11 12">
    <name type="scientific">Solanum bulbocastanum</name>
    <name type="common">Wild potato</name>
    <dbReference type="NCBI Taxonomy" id="147425"/>
    <lineage>
        <taxon>Eukaryota</taxon>
        <taxon>Viridiplantae</taxon>
        <taxon>Streptophyta</taxon>
        <taxon>Embryophyta</taxon>
        <taxon>Tracheophyta</taxon>
        <taxon>Spermatophyta</taxon>
        <taxon>Magnoliopsida</taxon>
        <taxon>eudicotyledons</taxon>
        <taxon>Gunneridae</taxon>
        <taxon>Pentapetalae</taxon>
        <taxon>asterids</taxon>
        <taxon>lamiids</taxon>
        <taxon>Solanales</taxon>
        <taxon>Solanaceae</taxon>
        <taxon>Solanoideae</taxon>
        <taxon>Solaneae</taxon>
        <taxon>Solanum</taxon>
    </lineage>
</organism>
<dbReference type="FunFam" id="1.20.58.90:FF:000004">
    <property type="entry name" value="Syntaxin 10"/>
    <property type="match status" value="1"/>
</dbReference>
<dbReference type="Gene3D" id="1.20.58.90">
    <property type="match status" value="1"/>
</dbReference>
<dbReference type="PANTHER" id="PTHR33524">
    <property type="entry name" value="C5ORF35"/>
    <property type="match status" value="1"/>
</dbReference>
<protein>
    <recommendedName>
        <fullName evidence="10">Syntaxin 6/10/61 N-terminal domain-containing protein</fullName>
    </recommendedName>
</protein>
<dbReference type="AlphaFoldDB" id="A0AAN8STR9"/>
<keyword evidence="7" id="KW-0472">Membrane</keyword>
<dbReference type="SUPFAM" id="SSF47661">
    <property type="entry name" value="t-snare proteins"/>
    <property type="match status" value="1"/>
</dbReference>
<dbReference type="Proteomes" id="UP001371456">
    <property type="component" value="Unassembled WGS sequence"/>
</dbReference>
<keyword evidence="2" id="KW-0813">Transport</keyword>
<evidence type="ECO:0000256" key="5">
    <source>
        <dbReference type="ARBA" id="ARBA00022989"/>
    </source>
</evidence>